<dbReference type="Gene3D" id="1.10.3720.10">
    <property type="entry name" value="MetI-like"/>
    <property type="match status" value="1"/>
</dbReference>
<evidence type="ECO:0000256" key="6">
    <source>
        <dbReference type="ARBA" id="ARBA00023136"/>
    </source>
</evidence>
<dbReference type="PANTHER" id="PTHR30151:SF20">
    <property type="entry name" value="ABC TRANSPORTER PERMEASE PROTEIN HI_0355-RELATED"/>
    <property type="match status" value="1"/>
</dbReference>
<accession>A0A9D2JIV7</accession>
<feature type="transmembrane region" description="Helical" evidence="7">
    <location>
        <begin position="12"/>
        <end position="31"/>
    </location>
</feature>
<keyword evidence="6 7" id="KW-0472">Membrane</keyword>
<sequence>MKKKRKSTSINFSSILTLIVLLLTWQVVTYFEWIPSFMLPSPVQVGEALIHDFPLLLFHARITLTEAALCLLFGVLLGVSVAILMDHFPRIREAFYPLLVLTQTVPTVALAPLLTIWFGFGILPKVVLIVITIFFPVAVAMLTGFSSVDSDELRLMRAMGANQRQILWHMKLPASLGNFFSALKIGVTYAVIGAVISEWLGGFEGLGVYMTRVRKSYAFDKMFAVILLISLLSLILMALVNGIEKWAMPWKKEEEKNENTTNRSTRI</sequence>
<dbReference type="SUPFAM" id="SSF161098">
    <property type="entry name" value="MetI-like"/>
    <property type="match status" value="1"/>
</dbReference>
<comment type="subcellular location">
    <subcellularLocation>
        <location evidence="1 7">Cell membrane</location>
        <topology evidence="1 7">Multi-pass membrane protein</topology>
    </subcellularLocation>
</comment>
<name>A0A9D2JIV7_9ENTE</name>
<proteinExistence type="inferred from homology"/>
<evidence type="ECO:0000256" key="5">
    <source>
        <dbReference type="ARBA" id="ARBA00022989"/>
    </source>
</evidence>
<dbReference type="EMBL" id="DXBN01000158">
    <property type="protein sequence ID" value="HIZ53713.1"/>
    <property type="molecule type" value="Genomic_DNA"/>
</dbReference>
<dbReference type="PANTHER" id="PTHR30151">
    <property type="entry name" value="ALKANE SULFONATE ABC TRANSPORTER-RELATED, MEMBRANE SUBUNIT"/>
    <property type="match status" value="1"/>
</dbReference>
<feature type="transmembrane region" description="Helical" evidence="7">
    <location>
        <begin position="222"/>
        <end position="243"/>
    </location>
</feature>
<keyword evidence="3" id="KW-1003">Cell membrane</keyword>
<dbReference type="AlphaFoldDB" id="A0A9D2JIV7"/>
<comment type="caution">
    <text evidence="9">The sequence shown here is derived from an EMBL/GenBank/DDBJ whole genome shotgun (WGS) entry which is preliminary data.</text>
</comment>
<evidence type="ECO:0000256" key="1">
    <source>
        <dbReference type="ARBA" id="ARBA00004651"/>
    </source>
</evidence>
<keyword evidence="2 7" id="KW-0813">Transport</keyword>
<comment type="similarity">
    <text evidence="7">Belongs to the binding-protein-dependent transport system permease family.</text>
</comment>
<feature type="transmembrane region" description="Helical" evidence="7">
    <location>
        <begin position="96"/>
        <end position="120"/>
    </location>
</feature>
<evidence type="ECO:0000313" key="9">
    <source>
        <dbReference type="EMBL" id="HIZ53713.1"/>
    </source>
</evidence>
<reference evidence="9" key="1">
    <citation type="journal article" date="2021" name="PeerJ">
        <title>Extensive microbial diversity within the chicken gut microbiome revealed by metagenomics and culture.</title>
        <authorList>
            <person name="Gilroy R."/>
            <person name="Ravi A."/>
            <person name="Getino M."/>
            <person name="Pursley I."/>
            <person name="Horton D.L."/>
            <person name="Alikhan N.F."/>
            <person name="Baker D."/>
            <person name="Gharbi K."/>
            <person name="Hall N."/>
            <person name="Watson M."/>
            <person name="Adriaenssens E.M."/>
            <person name="Foster-Nyarko E."/>
            <person name="Jarju S."/>
            <person name="Secka A."/>
            <person name="Antonio M."/>
            <person name="Oren A."/>
            <person name="Chaudhuri R.R."/>
            <person name="La Ragione R."/>
            <person name="Hildebrand F."/>
            <person name="Pallen M.J."/>
        </authorList>
    </citation>
    <scope>NUCLEOTIDE SEQUENCE</scope>
    <source>
        <strain evidence="9">CHK172-16539</strain>
    </source>
</reference>
<dbReference type="Pfam" id="PF00528">
    <property type="entry name" value="BPD_transp_1"/>
    <property type="match status" value="1"/>
</dbReference>
<dbReference type="GO" id="GO:0055085">
    <property type="term" value="P:transmembrane transport"/>
    <property type="evidence" value="ECO:0007669"/>
    <property type="project" value="InterPro"/>
</dbReference>
<evidence type="ECO:0000313" key="10">
    <source>
        <dbReference type="Proteomes" id="UP000824063"/>
    </source>
</evidence>
<feature type="transmembrane region" description="Helical" evidence="7">
    <location>
        <begin position="189"/>
        <end position="210"/>
    </location>
</feature>
<gene>
    <name evidence="9" type="ORF">IAA20_07225</name>
</gene>
<dbReference type="InterPro" id="IPR035906">
    <property type="entry name" value="MetI-like_sf"/>
</dbReference>
<feature type="transmembrane region" description="Helical" evidence="7">
    <location>
        <begin position="126"/>
        <end position="145"/>
    </location>
</feature>
<reference evidence="9" key="2">
    <citation type="submission" date="2021-04" db="EMBL/GenBank/DDBJ databases">
        <authorList>
            <person name="Gilroy R."/>
        </authorList>
    </citation>
    <scope>NUCLEOTIDE SEQUENCE</scope>
    <source>
        <strain evidence="9">CHK172-16539</strain>
    </source>
</reference>
<protein>
    <submittedName>
        <fullName evidence="9">ABC transporter permease</fullName>
    </submittedName>
</protein>
<dbReference type="PROSITE" id="PS50928">
    <property type="entry name" value="ABC_TM1"/>
    <property type="match status" value="1"/>
</dbReference>
<feature type="transmembrane region" description="Helical" evidence="7">
    <location>
        <begin position="62"/>
        <end position="84"/>
    </location>
</feature>
<evidence type="ECO:0000259" key="8">
    <source>
        <dbReference type="PROSITE" id="PS50928"/>
    </source>
</evidence>
<evidence type="ECO:0000256" key="2">
    <source>
        <dbReference type="ARBA" id="ARBA00022448"/>
    </source>
</evidence>
<keyword evidence="5 7" id="KW-1133">Transmembrane helix</keyword>
<feature type="domain" description="ABC transmembrane type-1" evidence="8">
    <location>
        <begin position="60"/>
        <end position="240"/>
    </location>
</feature>
<evidence type="ECO:0000256" key="7">
    <source>
        <dbReference type="RuleBase" id="RU363032"/>
    </source>
</evidence>
<dbReference type="CDD" id="cd06261">
    <property type="entry name" value="TM_PBP2"/>
    <property type="match status" value="1"/>
</dbReference>
<keyword evidence="4 7" id="KW-0812">Transmembrane</keyword>
<evidence type="ECO:0000256" key="3">
    <source>
        <dbReference type="ARBA" id="ARBA00022475"/>
    </source>
</evidence>
<organism evidence="9 10">
    <name type="scientific">Candidatus Enterococcus avicola</name>
    <dbReference type="NCBI Taxonomy" id="2838561"/>
    <lineage>
        <taxon>Bacteria</taxon>
        <taxon>Bacillati</taxon>
        <taxon>Bacillota</taxon>
        <taxon>Bacilli</taxon>
        <taxon>Lactobacillales</taxon>
        <taxon>Enterococcaceae</taxon>
        <taxon>Enterococcus</taxon>
    </lineage>
</organism>
<dbReference type="InterPro" id="IPR000515">
    <property type="entry name" value="MetI-like"/>
</dbReference>
<evidence type="ECO:0000256" key="4">
    <source>
        <dbReference type="ARBA" id="ARBA00022692"/>
    </source>
</evidence>
<dbReference type="Proteomes" id="UP000824063">
    <property type="component" value="Unassembled WGS sequence"/>
</dbReference>
<dbReference type="GO" id="GO:0005886">
    <property type="term" value="C:plasma membrane"/>
    <property type="evidence" value="ECO:0007669"/>
    <property type="project" value="UniProtKB-SubCell"/>
</dbReference>